<dbReference type="Pfam" id="PF11945">
    <property type="entry name" value="WASH_WAHD"/>
    <property type="match status" value="1"/>
</dbReference>
<protein>
    <submittedName>
        <fullName evidence="6">WASH1 WAHD domain-containing protein</fullName>
    </submittedName>
</protein>
<dbReference type="GO" id="GO:0005769">
    <property type="term" value="C:early endosome"/>
    <property type="evidence" value="ECO:0007669"/>
    <property type="project" value="InterPro"/>
</dbReference>
<dbReference type="Proteomes" id="UP000887565">
    <property type="component" value="Unplaced"/>
</dbReference>
<dbReference type="PANTHER" id="PTHR23331:SF1">
    <property type="entry name" value="WASH COMPLEX SUBUNIT 1"/>
    <property type="match status" value="1"/>
</dbReference>
<reference evidence="6" key="1">
    <citation type="submission" date="2022-11" db="UniProtKB">
        <authorList>
            <consortium name="WormBaseParasite"/>
        </authorList>
    </citation>
    <scope>IDENTIFICATION</scope>
</reference>
<evidence type="ECO:0000313" key="5">
    <source>
        <dbReference type="Proteomes" id="UP000887565"/>
    </source>
</evidence>
<evidence type="ECO:0000256" key="1">
    <source>
        <dbReference type="ARBA" id="ARBA00005602"/>
    </source>
</evidence>
<feature type="compositionally biased region" description="Low complexity" evidence="3">
    <location>
        <begin position="242"/>
        <end position="256"/>
    </location>
</feature>
<feature type="region of interest" description="Disordered" evidence="3">
    <location>
        <begin position="219"/>
        <end position="293"/>
    </location>
</feature>
<feature type="compositionally biased region" description="Low complexity" evidence="3">
    <location>
        <begin position="389"/>
        <end position="400"/>
    </location>
</feature>
<dbReference type="GO" id="GO:0043014">
    <property type="term" value="F:alpha-tubulin binding"/>
    <property type="evidence" value="ECO:0007669"/>
    <property type="project" value="InterPro"/>
</dbReference>
<accession>A0A915K9H8</accession>
<dbReference type="GO" id="GO:0042147">
    <property type="term" value="P:retrograde transport, endosome to Golgi"/>
    <property type="evidence" value="ECO:0007669"/>
    <property type="project" value="TreeGrafter"/>
</dbReference>
<feature type="compositionally biased region" description="Pro residues" evidence="3">
    <location>
        <begin position="257"/>
        <end position="269"/>
    </location>
</feature>
<feature type="compositionally biased region" description="Pro residues" evidence="3">
    <location>
        <begin position="230"/>
        <end position="241"/>
    </location>
</feature>
<dbReference type="GO" id="GO:0055037">
    <property type="term" value="C:recycling endosome"/>
    <property type="evidence" value="ECO:0007669"/>
    <property type="project" value="TreeGrafter"/>
</dbReference>
<keyword evidence="2" id="KW-0009">Actin-binding</keyword>
<dbReference type="InterPro" id="IPR028290">
    <property type="entry name" value="WASH1"/>
</dbReference>
<keyword evidence="5" id="KW-1185">Reference proteome</keyword>
<dbReference type="GO" id="GO:0003779">
    <property type="term" value="F:actin binding"/>
    <property type="evidence" value="ECO:0007669"/>
    <property type="project" value="UniProtKB-KW"/>
</dbReference>
<dbReference type="GO" id="GO:0006887">
    <property type="term" value="P:exocytosis"/>
    <property type="evidence" value="ECO:0007669"/>
    <property type="project" value="TreeGrafter"/>
</dbReference>
<organism evidence="5 6">
    <name type="scientific">Romanomermis culicivorax</name>
    <name type="common">Nematode worm</name>
    <dbReference type="NCBI Taxonomy" id="13658"/>
    <lineage>
        <taxon>Eukaryota</taxon>
        <taxon>Metazoa</taxon>
        <taxon>Ecdysozoa</taxon>
        <taxon>Nematoda</taxon>
        <taxon>Enoplea</taxon>
        <taxon>Dorylaimia</taxon>
        <taxon>Mermithida</taxon>
        <taxon>Mermithoidea</taxon>
        <taxon>Mermithidae</taxon>
        <taxon>Romanomermis</taxon>
    </lineage>
</organism>
<feature type="region of interest" description="Disordered" evidence="3">
    <location>
        <begin position="317"/>
        <end position="351"/>
    </location>
</feature>
<evidence type="ECO:0000313" key="6">
    <source>
        <dbReference type="WBParaSite" id="nRc.2.0.1.t35019-RA"/>
    </source>
</evidence>
<proteinExistence type="inferred from homology"/>
<comment type="similarity">
    <text evidence="1">Belongs to the WASH1 family.</text>
</comment>
<name>A0A915K9H8_ROMCU</name>
<evidence type="ECO:0000256" key="2">
    <source>
        <dbReference type="ARBA" id="ARBA00023203"/>
    </source>
</evidence>
<dbReference type="GO" id="GO:0071203">
    <property type="term" value="C:WASH complex"/>
    <property type="evidence" value="ECO:0007669"/>
    <property type="project" value="InterPro"/>
</dbReference>
<dbReference type="AlphaFoldDB" id="A0A915K9H8"/>
<feature type="region of interest" description="Disordered" evidence="3">
    <location>
        <begin position="365"/>
        <end position="401"/>
    </location>
</feature>
<sequence length="424" mass="46215">MAGAEIAGAETSCAELVGAQTTAPERAFPKHCNYRAEELPEEKTLKYHNKLDFKRIHQQKNVHYNVRLKVDASNRRHEYQSGYGTMPNNVTSVADALIFNTGLNPYIQSSKYEDPFSTKSRTRQGANLDHLSISEIIGSAPITITNSELEERHNANFSYKPTFDTIPDFDVPELLPDLPGIADLSFSALARPLTAAIPTLSNLIPELPDIVNRSTFTQSSAPALTSTTSSPPPPPPPPPPLMFTSSTSVPVKQSLSAPPPPAPPPPPQPLVDAVSKADASTESPITTTKPSDRSDLLKSIIDAGGAANFKFRSAQGRYRDRKMKRDKEDEELRDMENTDASKSGLRHSPSGDIMADLTRALTLRRKGIAGNNSNLKDKTRNSQKSPTTSSSNNLLAGLSAVIPPQVMEKEMNLHPAVSNEEWED</sequence>
<dbReference type="GO" id="GO:0043015">
    <property type="term" value="F:gamma-tubulin binding"/>
    <property type="evidence" value="ECO:0007669"/>
    <property type="project" value="TreeGrafter"/>
</dbReference>
<feature type="compositionally biased region" description="Low complexity" evidence="3">
    <location>
        <begin position="219"/>
        <end position="229"/>
    </location>
</feature>
<feature type="compositionally biased region" description="Polar residues" evidence="3">
    <location>
        <begin position="278"/>
        <end position="289"/>
    </location>
</feature>
<dbReference type="GO" id="GO:0032456">
    <property type="term" value="P:endocytic recycling"/>
    <property type="evidence" value="ECO:0007669"/>
    <property type="project" value="TreeGrafter"/>
</dbReference>
<dbReference type="GO" id="GO:0034314">
    <property type="term" value="P:Arp2/3 complex-mediated actin nucleation"/>
    <property type="evidence" value="ECO:0007669"/>
    <property type="project" value="InterPro"/>
</dbReference>
<dbReference type="InterPro" id="IPR021854">
    <property type="entry name" value="WASH1_WAHD"/>
</dbReference>
<dbReference type="PANTHER" id="PTHR23331">
    <property type="entry name" value="CXYORF1"/>
    <property type="match status" value="1"/>
</dbReference>
<evidence type="ECO:0000256" key="3">
    <source>
        <dbReference type="SAM" id="MobiDB-lite"/>
    </source>
</evidence>
<evidence type="ECO:0000259" key="4">
    <source>
        <dbReference type="Pfam" id="PF11945"/>
    </source>
</evidence>
<feature type="domain" description="WASH1 WAHD" evidence="4">
    <location>
        <begin position="23"/>
        <end position="217"/>
    </location>
</feature>
<dbReference type="OMA" id="IENECQR"/>
<dbReference type="GO" id="GO:0005829">
    <property type="term" value="C:cytosol"/>
    <property type="evidence" value="ECO:0007669"/>
    <property type="project" value="GOC"/>
</dbReference>
<dbReference type="WBParaSite" id="nRc.2.0.1.t35019-RA">
    <property type="protein sequence ID" value="nRc.2.0.1.t35019-RA"/>
    <property type="gene ID" value="nRc.2.0.1.g35019"/>
</dbReference>